<sequence length="213" mass="24974">MAKFALACEGITDQIVIENILCGFYKDYDDLDEEIQPLQPPYDITTQKQKEGEFGGWEMLVEYLSEKRFRDDVLNSEYVIIQIDTDISEHINFGVLQQNLSTEELIDRVRERLVTQIDSKKEFYVQCQEKIIFAISVHSLECWILPIYKSNKSEKIAGCFEALQRESKKIKVIKNYTTYDKLSRPFLKYKELMKIVSKNSSFQIFINNLPAKI</sequence>
<accession>A0A6S6S887</accession>
<organism evidence="1">
    <name type="scientific">uncultured Sulfurovum sp</name>
    <dbReference type="NCBI Taxonomy" id="269237"/>
    <lineage>
        <taxon>Bacteria</taxon>
        <taxon>Pseudomonadati</taxon>
        <taxon>Campylobacterota</taxon>
        <taxon>Epsilonproteobacteria</taxon>
        <taxon>Campylobacterales</taxon>
        <taxon>Sulfurovaceae</taxon>
        <taxon>Sulfurovum</taxon>
        <taxon>environmental samples</taxon>
    </lineage>
</organism>
<gene>
    <name evidence="1" type="ORF">HELGO_WM3384</name>
</gene>
<evidence type="ECO:0000313" key="1">
    <source>
        <dbReference type="EMBL" id="CAA6802456.1"/>
    </source>
</evidence>
<proteinExistence type="predicted"/>
<protein>
    <submittedName>
        <fullName evidence="1">Uncharacterized protein</fullName>
    </submittedName>
</protein>
<dbReference type="AlphaFoldDB" id="A0A6S6S887"/>
<name>A0A6S6S887_9BACT</name>
<reference evidence="1" key="1">
    <citation type="submission" date="2020-01" db="EMBL/GenBank/DDBJ databases">
        <authorList>
            <person name="Meier V. D."/>
            <person name="Meier V D."/>
        </authorList>
    </citation>
    <scope>NUCLEOTIDE SEQUENCE</scope>
    <source>
        <strain evidence="1">HLG_WM_MAG_06</strain>
    </source>
</reference>
<dbReference type="EMBL" id="CACVAP010000039">
    <property type="protein sequence ID" value="CAA6802456.1"/>
    <property type="molecule type" value="Genomic_DNA"/>
</dbReference>